<organism evidence="10 11">
    <name type="scientific">Candidatus Vagococcus giribetii</name>
    <dbReference type="NCBI Taxonomy" id="2230876"/>
    <lineage>
        <taxon>Bacteria</taxon>
        <taxon>Bacillati</taxon>
        <taxon>Bacillota</taxon>
        <taxon>Bacilli</taxon>
        <taxon>Lactobacillales</taxon>
        <taxon>Enterococcaceae</taxon>
        <taxon>Vagococcus</taxon>
    </lineage>
</organism>
<evidence type="ECO:0000259" key="8">
    <source>
        <dbReference type="Pfam" id="PF00534"/>
    </source>
</evidence>
<protein>
    <recommendedName>
        <fullName evidence="7">Glycogen synthase</fullName>
        <ecNumber evidence="7">2.4.1.21</ecNumber>
    </recommendedName>
    <alternativeName>
        <fullName evidence="7">Starch [bacterial glycogen] synthase</fullName>
    </alternativeName>
</protein>
<dbReference type="Pfam" id="PF00534">
    <property type="entry name" value="Glycos_transf_1"/>
    <property type="match status" value="1"/>
</dbReference>
<dbReference type="InterPro" id="IPR001296">
    <property type="entry name" value="Glyco_trans_1"/>
</dbReference>
<dbReference type="PANTHER" id="PTHR45825:SF11">
    <property type="entry name" value="ALPHA AMYLASE DOMAIN-CONTAINING PROTEIN"/>
    <property type="match status" value="1"/>
</dbReference>
<evidence type="ECO:0000313" key="10">
    <source>
        <dbReference type="EMBL" id="MBO0476925.1"/>
    </source>
</evidence>
<comment type="pathway">
    <text evidence="7">Glycan biosynthesis; glycogen biosynthesis.</text>
</comment>
<keyword evidence="11" id="KW-1185">Reference proteome</keyword>
<keyword evidence="5 7" id="KW-0808">Transferase</keyword>
<comment type="catalytic activity">
    <reaction evidence="1 7">
        <text>[(1-&gt;4)-alpha-D-glucosyl](n) + ADP-alpha-D-glucose = [(1-&gt;4)-alpha-D-glucosyl](n+1) + ADP + H(+)</text>
        <dbReference type="Rhea" id="RHEA:18189"/>
        <dbReference type="Rhea" id="RHEA-COMP:9584"/>
        <dbReference type="Rhea" id="RHEA-COMP:9587"/>
        <dbReference type="ChEBI" id="CHEBI:15378"/>
        <dbReference type="ChEBI" id="CHEBI:15444"/>
        <dbReference type="ChEBI" id="CHEBI:57498"/>
        <dbReference type="ChEBI" id="CHEBI:456216"/>
        <dbReference type="EC" id="2.4.1.21"/>
    </reaction>
</comment>
<dbReference type="GO" id="GO:0009011">
    <property type="term" value="F:alpha-1,4-glucan glucosyltransferase (ADP-glucose donor) activity"/>
    <property type="evidence" value="ECO:0007669"/>
    <property type="project" value="UniProtKB-EC"/>
</dbReference>
<keyword evidence="4 7" id="KW-0328">Glycosyltransferase</keyword>
<keyword evidence="6 7" id="KW-0320">Glycogen biosynthesis</keyword>
<dbReference type="Gene3D" id="3.40.50.2000">
    <property type="entry name" value="Glycogen Phosphorylase B"/>
    <property type="match status" value="2"/>
</dbReference>
<sequence>MNVLFCAAECSPFFKTGGLGDVAGALPKELKKKGIDVRVVLPYSAKIAPEFKTMCSDVTHFTVNVGWRQQYCGIKHLLHESIDYYFIDNEYYFNRPNIYGDYDDGEKFAFFQLAIIEMMEKIDFIPDILHLNDHHTAMIPFLLREKYGWINRYHGIKTLLTIHNLEFQGQYSPDMLSELFGMGREKYDDGTIRYNDALNFMKAGLIYSDKINTVSPSYAGEIQTPEFGFGLDPILRMESHKLCGILNGIDYDVFNPKTDKHLVSHYDSNSLDKKKVNKKALQQRLNLPVREDVPVIGLVSRLTHQKGCHLLLAEMEHLMAFDVQVVLLGTGDPSFERQFSYFGYHYQEKASINISFDEGLAQQIYAGADLFLMPSGTEPCGLSQMMAMRYGTLPIVHEIGGLRDSVIPFNPVTGQGTGFGFNDFNSYQLMETINKALNLYTDYPETFEEVMEQSMEKDFSWHQSSQQYISLYNNLRGY</sequence>
<feature type="domain" description="Glycosyl transferase family 1" evidence="8">
    <location>
        <begin position="287"/>
        <end position="440"/>
    </location>
</feature>
<dbReference type="NCBIfam" id="TIGR02095">
    <property type="entry name" value="glgA"/>
    <property type="match status" value="1"/>
</dbReference>
<dbReference type="EC" id="2.4.1.21" evidence="7"/>
<gene>
    <name evidence="7 10" type="primary">glgA</name>
    <name evidence="10" type="ORF">DOK76_07575</name>
</gene>
<name>A0ABS3HT74_9ENTE</name>
<comment type="similarity">
    <text evidence="3 7">Belongs to the glycosyltransferase 1 family. Bacterial/plant glycogen synthase subfamily.</text>
</comment>
<dbReference type="EMBL" id="JAFLVX010000018">
    <property type="protein sequence ID" value="MBO0476925.1"/>
    <property type="molecule type" value="Genomic_DNA"/>
</dbReference>
<evidence type="ECO:0000256" key="1">
    <source>
        <dbReference type="ARBA" id="ARBA00001478"/>
    </source>
</evidence>
<dbReference type="InterPro" id="IPR013534">
    <property type="entry name" value="Starch_synth_cat_dom"/>
</dbReference>
<feature type="domain" description="Starch synthase catalytic" evidence="9">
    <location>
        <begin position="2"/>
        <end position="236"/>
    </location>
</feature>
<evidence type="ECO:0000256" key="2">
    <source>
        <dbReference type="ARBA" id="ARBA00002764"/>
    </source>
</evidence>
<evidence type="ECO:0000256" key="4">
    <source>
        <dbReference type="ARBA" id="ARBA00022676"/>
    </source>
</evidence>
<evidence type="ECO:0000259" key="9">
    <source>
        <dbReference type="Pfam" id="PF08323"/>
    </source>
</evidence>
<comment type="function">
    <text evidence="2 7">Synthesizes alpha-1,4-glucan chains using ADP-glucose.</text>
</comment>
<dbReference type="PANTHER" id="PTHR45825">
    <property type="entry name" value="GRANULE-BOUND STARCH SYNTHASE 1, CHLOROPLASTIC/AMYLOPLASTIC"/>
    <property type="match status" value="1"/>
</dbReference>
<dbReference type="RefSeq" id="WP_206966398.1">
    <property type="nucleotide sequence ID" value="NZ_JAFLVX010000018.1"/>
</dbReference>
<dbReference type="NCBIfam" id="NF001898">
    <property type="entry name" value="PRK00654.1-1"/>
    <property type="match status" value="1"/>
</dbReference>
<dbReference type="CDD" id="cd03791">
    <property type="entry name" value="GT5_Glycogen_synthase_DULL1-like"/>
    <property type="match status" value="1"/>
</dbReference>
<dbReference type="SUPFAM" id="SSF53756">
    <property type="entry name" value="UDP-Glycosyltransferase/glycogen phosphorylase"/>
    <property type="match status" value="1"/>
</dbReference>
<evidence type="ECO:0000256" key="6">
    <source>
        <dbReference type="ARBA" id="ARBA00023056"/>
    </source>
</evidence>
<feature type="binding site" evidence="7">
    <location>
        <position position="15"/>
    </location>
    <ligand>
        <name>ADP-alpha-D-glucose</name>
        <dbReference type="ChEBI" id="CHEBI:57498"/>
    </ligand>
</feature>
<evidence type="ECO:0000313" key="11">
    <source>
        <dbReference type="Proteomes" id="UP000664857"/>
    </source>
</evidence>
<evidence type="ECO:0000256" key="7">
    <source>
        <dbReference type="HAMAP-Rule" id="MF_00484"/>
    </source>
</evidence>
<evidence type="ECO:0000256" key="3">
    <source>
        <dbReference type="ARBA" id="ARBA00010281"/>
    </source>
</evidence>
<dbReference type="Proteomes" id="UP000664857">
    <property type="component" value="Unassembled WGS sequence"/>
</dbReference>
<comment type="caution">
    <text evidence="10">The sequence shown here is derived from an EMBL/GenBank/DDBJ whole genome shotgun (WGS) entry which is preliminary data.</text>
</comment>
<dbReference type="Pfam" id="PF08323">
    <property type="entry name" value="Glyco_transf_5"/>
    <property type="match status" value="1"/>
</dbReference>
<reference evidence="10 11" key="1">
    <citation type="submission" date="2021-03" db="EMBL/GenBank/DDBJ databases">
        <title>Enterococcal diversity collection.</title>
        <authorList>
            <person name="Gilmore M.S."/>
            <person name="Schwartzman J."/>
            <person name="Van Tyne D."/>
            <person name="Martin M."/>
            <person name="Earl A.M."/>
            <person name="Manson A.L."/>
            <person name="Straub T."/>
            <person name="Salamzade R."/>
            <person name="Saavedra J."/>
            <person name="Lebreton F."/>
            <person name="Prichula J."/>
            <person name="Schaufler K."/>
            <person name="Gaca A."/>
            <person name="Sgardioli B."/>
            <person name="Wagenaar J."/>
            <person name="Strong T."/>
        </authorList>
    </citation>
    <scope>NUCLEOTIDE SEQUENCE [LARGE SCALE GENOMIC DNA]</scope>
    <source>
        <strain evidence="10 11">DIV0080</strain>
    </source>
</reference>
<evidence type="ECO:0000256" key="5">
    <source>
        <dbReference type="ARBA" id="ARBA00022679"/>
    </source>
</evidence>
<proteinExistence type="inferred from homology"/>
<dbReference type="InterPro" id="IPR011835">
    <property type="entry name" value="GS/SS"/>
</dbReference>
<dbReference type="HAMAP" id="MF_00484">
    <property type="entry name" value="Glycogen_synth"/>
    <property type="match status" value="1"/>
</dbReference>
<accession>A0ABS3HT74</accession>